<dbReference type="SUPFAM" id="SSF54060">
    <property type="entry name" value="His-Me finger endonucleases"/>
    <property type="match status" value="1"/>
</dbReference>
<dbReference type="InterPro" id="IPR007346">
    <property type="entry name" value="Endonuclease-I"/>
</dbReference>
<feature type="chain" id="PRO_5029511513" evidence="4">
    <location>
        <begin position="20"/>
        <end position="428"/>
    </location>
</feature>
<dbReference type="RefSeq" id="WP_312031253.1">
    <property type="nucleotide sequence ID" value="NZ_CP051151.1"/>
</dbReference>
<dbReference type="EMBL" id="CP051151">
    <property type="protein sequence ID" value="QLY40416.1"/>
    <property type="molecule type" value="Genomic_DNA"/>
</dbReference>
<feature type="compositionally biased region" description="Low complexity" evidence="3">
    <location>
        <begin position="39"/>
        <end position="48"/>
    </location>
</feature>
<sequence>MKKKILSIIMMVLSLFVFIGCNTVINDTNTTVEQTSIDPTTELPVTESPTEEPTEMPTTEKFTEEPTVAPTEAPTTEEITEVPTTEEPTTEEPSTEEPTAVPTEEPTEQPTTEEITSQEPAVLESIVIIEQDRFYEIDETFNYDALTVKAIYDDGSEVIVDNNDLSIRGFSTSVTGERNAYIIYNRLPVEYNYIVLEDYAFEIDNEYYEDAINLRGNTLKITLNTIIRENFIPLLYGDAPSILEESDADPNNFNHVLLLYPGEYGASVPNGYQSSIGGYYWNREHVWPQSRLGMNVSYDNDFPSIATDVHNLKPADGEENAFRSNHYFDNITTDNTYEPNDNVKGDIARILFYMATMYLELSFNDLPNSQSNEKTMGMISVLLEWNQLDPVDEFEMNRNEVIFSYQGNRNPFIDYPEFAELIWGDLAE</sequence>
<evidence type="ECO:0000256" key="4">
    <source>
        <dbReference type="SAM" id="SignalP"/>
    </source>
</evidence>
<dbReference type="PANTHER" id="PTHR33607">
    <property type="entry name" value="ENDONUCLEASE-1"/>
    <property type="match status" value="1"/>
</dbReference>
<keyword evidence="2" id="KW-0378">Hydrolase</keyword>
<evidence type="ECO:0000256" key="1">
    <source>
        <dbReference type="ARBA" id="ARBA00022722"/>
    </source>
</evidence>
<evidence type="ECO:0000256" key="2">
    <source>
        <dbReference type="ARBA" id="ARBA00022801"/>
    </source>
</evidence>
<dbReference type="Pfam" id="PF04231">
    <property type="entry name" value="Endonuclease_1"/>
    <property type="match status" value="1"/>
</dbReference>
<feature type="region of interest" description="Disordered" evidence="3">
    <location>
        <begin position="33"/>
        <end position="119"/>
    </location>
</feature>
<feature type="signal peptide" evidence="4">
    <location>
        <begin position="1"/>
        <end position="19"/>
    </location>
</feature>
<gene>
    <name evidence="5" type="ORF">HF295_05965</name>
</gene>
<dbReference type="InterPro" id="IPR044925">
    <property type="entry name" value="His-Me_finger_sf"/>
</dbReference>
<evidence type="ECO:0000256" key="3">
    <source>
        <dbReference type="SAM" id="MobiDB-lite"/>
    </source>
</evidence>
<proteinExistence type="predicted"/>
<dbReference type="PROSITE" id="PS51257">
    <property type="entry name" value="PROKAR_LIPOPROTEIN"/>
    <property type="match status" value="1"/>
</dbReference>
<dbReference type="PANTHER" id="PTHR33607:SF2">
    <property type="entry name" value="ENDONUCLEASE-1"/>
    <property type="match status" value="1"/>
</dbReference>
<dbReference type="Gene3D" id="2.60.40.3630">
    <property type="match status" value="1"/>
</dbReference>
<accession>A0A7L6N2C7</accession>
<dbReference type="AlphaFoldDB" id="A0A7L6N2C7"/>
<dbReference type="GO" id="GO:0004518">
    <property type="term" value="F:nuclease activity"/>
    <property type="evidence" value="ECO:0007669"/>
    <property type="project" value="UniProtKB-KW"/>
</dbReference>
<organism evidence="5 6">
    <name type="scientific">Hujiaoplasma nucleasis</name>
    <dbReference type="NCBI Taxonomy" id="2725268"/>
    <lineage>
        <taxon>Bacteria</taxon>
        <taxon>Bacillati</taxon>
        <taxon>Mycoplasmatota</taxon>
        <taxon>Mollicutes</taxon>
        <taxon>Candidatus Izemoplasmatales</taxon>
        <taxon>Hujiaoplasmataceae</taxon>
        <taxon>Hujiaoplasma</taxon>
    </lineage>
</organism>
<evidence type="ECO:0000313" key="5">
    <source>
        <dbReference type="EMBL" id="QLY40416.1"/>
    </source>
</evidence>
<feature type="compositionally biased region" description="Low complexity" evidence="3">
    <location>
        <begin position="96"/>
        <end position="119"/>
    </location>
</feature>
<dbReference type="Proteomes" id="UP000512167">
    <property type="component" value="Chromosome"/>
</dbReference>
<evidence type="ECO:0000313" key="6">
    <source>
        <dbReference type="Proteomes" id="UP000512167"/>
    </source>
</evidence>
<protein>
    <submittedName>
        <fullName evidence="5">Uncharacterized protein</fullName>
    </submittedName>
</protein>
<feature type="compositionally biased region" description="Low complexity" evidence="3">
    <location>
        <begin position="55"/>
        <end position="87"/>
    </location>
</feature>
<keyword evidence="6" id="KW-1185">Reference proteome</keyword>
<name>A0A7L6N2C7_9MOLU</name>
<keyword evidence="1" id="KW-0540">Nuclease</keyword>
<reference evidence="5 6" key="1">
    <citation type="submission" date="2020-04" db="EMBL/GenBank/DDBJ databases">
        <authorList>
            <person name="Zheng R.K."/>
            <person name="Sun C.M."/>
        </authorList>
    </citation>
    <scope>NUCLEOTIDE SEQUENCE [LARGE SCALE GENOMIC DNA]</scope>
    <source>
        <strain evidence="6">zrk29</strain>
    </source>
</reference>
<dbReference type="KEGG" id="tbk:HF295_05965"/>
<dbReference type="GO" id="GO:0016787">
    <property type="term" value="F:hydrolase activity"/>
    <property type="evidence" value="ECO:0007669"/>
    <property type="project" value="UniProtKB-KW"/>
</dbReference>
<keyword evidence="4" id="KW-0732">Signal</keyword>